<accession>A0A2A5JJ32</accession>
<proteinExistence type="inferred from homology"/>
<evidence type="ECO:0000256" key="1">
    <source>
        <dbReference type="ARBA" id="ARBA00023450"/>
    </source>
</evidence>
<keyword evidence="3" id="KW-0255">Endonuclease</keyword>
<dbReference type="InterPro" id="IPR003615">
    <property type="entry name" value="HNH_nuc"/>
</dbReference>
<dbReference type="GO" id="GO:0004519">
    <property type="term" value="F:endonuclease activity"/>
    <property type="evidence" value="ECO:0007669"/>
    <property type="project" value="UniProtKB-KW"/>
</dbReference>
<dbReference type="GO" id="GO:0003676">
    <property type="term" value="F:nucleic acid binding"/>
    <property type="evidence" value="ECO:0007669"/>
    <property type="project" value="InterPro"/>
</dbReference>
<reference evidence="3 4" key="1">
    <citation type="submission" date="2017-07" db="EMBL/GenBank/DDBJ databases">
        <title>Draft sequence of Rhodococcus enclensis 23b-28.</title>
        <authorList>
            <person name="Besaury L."/>
            <person name="Sancelme M."/>
            <person name="Amato P."/>
            <person name="Lallement A."/>
            <person name="Delort A.-M."/>
        </authorList>
    </citation>
    <scope>NUCLEOTIDE SEQUENCE [LARGE SCALE GENOMIC DNA]</scope>
    <source>
        <strain evidence="3 4">23b-28</strain>
    </source>
</reference>
<dbReference type="EMBL" id="NOVD01000001">
    <property type="protein sequence ID" value="PCK29367.1"/>
    <property type="molecule type" value="Genomic_DNA"/>
</dbReference>
<comment type="caution">
    <text evidence="3">The sequence shown here is derived from an EMBL/GenBank/DDBJ whole genome shotgun (WGS) entry which is preliminary data.</text>
</comment>
<dbReference type="GO" id="GO:0008270">
    <property type="term" value="F:zinc ion binding"/>
    <property type="evidence" value="ECO:0007669"/>
    <property type="project" value="InterPro"/>
</dbReference>
<feature type="domain" description="HNH nuclease" evidence="2">
    <location>
        <begin position="358"/>
        <end position="410"/>
    </location>
</feature>
<organism evidence="3 4">
    <name type="scientific">Rhodococcus qingshengii</name>
    <dbReference type="NCBI Taxonomy" id="334542"/>
    <lineage>
        <taxon>Bacteria</taxon>
        <taxon>Bacillati</taxon>
        <taxon>Actinomycetota</taxon>
        <taxon>Actinomycetes</taxon>
        <taxon>Mycobacteriales</taxon>
        <taxon>Nocardiaceae</taxon>
        <taxon>Rhodococcus</taxon>
        <taxon>Rhodococcus erythropolis group</taxon>
    </lineage>
</organism>
<evidence type="ECO:0000259" key="2">
    <source>
        <dbReference type="SMART" id="SM00507"/>
    </source>
</evidence>
<gene>
    <name evidence="3" type="ORF">CHR55_03050</name>
</gene>
<dbReference type="InterPro" id="IPR003870">
    <property type="entry name" value="DUF222"/>
</dbReference>
<keyword evidence="3" id="KW-0378">Hydrolase</keyword>
<evidence type="ECO:0000313" key="4">
    <source>
        <dbReference type="Proteomes" id="UP000230886"/>
    </source>
</evidence>
<dbReference type="Proteomes" id="UP000230886">
    <property type="component" value="Unassembled WGS sequence"/>
</dbReference>
<keyword evidence="3" id="KW-0540">Nuclease</keyword>
<dbReference type="InterPro" id="IPR002711">
    <property type="entry name" value="HNH"/>
</dbReference>
<dbReference type="AlphaFoldDB" id="A0A2A5JJ32"/>
<sequence length="453" mass="49459">MTINITEDAVTDVVNNSAVGVRGRLWRLHPSDVREIAITASAEILRLEAIRVAAVDTLTLNPDEQVLCYRGTGQWLANHTMLQISTGRRIAALGKALRSFPEIEDQFDAGDLTFEHAALIVAFCESPPKAMPDAALPYCRDTLLAAASGTEATTVKLRYAISVLEHMFESDDPPPSEDTDRNELRISPTLNGRVAVRGDFDGVTGEMLLSALSNLSMPTPAEDGTPDKRPAATRNADAMAELIRRYLDNAATGIDGGQRPHLNVHINAKDLAYHRECATTGDGSTPVPSEDDDPGMLDLDFHDLDKQDLDVGHMPWMGPLSVGRTRMIACDCMLSSVLLDGNGAPLDVTPLKRLVTAAQRTALIARDKGCAFPGCDCVPAWTDAHHIKHWAKGGPTVMDNLVLLCRTHHTLMHRKPGFTGKWEIRMGTDHLPWFIPPPGIDPDRKPLRSTTRL</sequence>
<comment type="similarity">
    <text evidence="1">Belongs to the Rv1128c/1148c/1588c/1702c/1945/3466 family.</text>
</comment>
<dbReference type="SMART" id="SM00507">
    <property type="entry name" value="HNHc"/>
    <property type="match status" value="1"/>
</dbReference>
<evidence type="ECO:0000313" key="3">
    <source>
        <dbReference type="EMBL" id="PCK29367.1"/>
    </source>
</evidence>
<dbReference type="RefSeq" id="WP_099696912.1">
    <property type="nucleotide sequence ID" value="NZ_CP085042.1"/>
</dbReference>
<protein>
    <submittedName>
        <fullName evidence="3">HNH endonuclease</fullName>
    </submittedName>
</protein>
<dbReference type="Pfam" id="PF01844">
    <property type="entry name" value="HNH"/>
    <property type="match status" value="1"/>
</dbReference>
<name>A0A2A5JJ32_RHOSG</name>
<dbReference type="Pfam" id="PF02720">
    <property type="entry name" value="DUF222"/>
    <property type="match status" value="1"/>
</dbReference>
<dbReference type="CDD" id="cd00085">
    <property type="entry name" value="HNHc"/>
    <property type="match status" value="1"/>
</dbReference>
<dbReference type="Gene3D" id="1.10.30.50">
    <property type="match status" value="1"/>
</dbReference>